<proteinExistence type="predicted"/>
<sequence length="68" mass="7563">MSFPVSGEWPENKPRVGKDGQYQLPLAVRRQPRPAPPPPPAASPAGRSRQSELPLGQDWPENRPRLGR</sequence>
<reference evidence="2 3" key="1">
    <citation type="submission" date="2024-08" db="EMBL/GenBank/DDBJ databases">
        <title>Genome mining of Saccharopolyspora cebuensis PGLac3 from Nigerian medicinal plant.</title>
        <authorList>
            <person name="Ezeobiora C.E."/>
            <person name="Igbokwe N.H."/>
            <person name="Amin D.H."/>
            <person name="Mendie U.E."/>
        </authorList>
    </citation>
    <scope>NUCLEOTIDE SEQUENCE [LARGE SCALE GENOMIC DNA]</scope>
    <source>
        <strain evidence="2 3">PGLac3</strain>
    </source>
</reference>
<feature type="non-terminal residue" evidence="2">
    <location>
        <position position="68"/>
    </location>
</feature>
<gene>
    <name evidence="2" type="ORF">AB8O55_30150</name>
</gene>
<protein>
    <submittedName>
        <fullName evidence="2">Uncharacterized protein</fullName>
    </submittedName>
</protein>
<dbReference type="Proteomes" id="UP001564626">
    <property type="component" value="Unassembled WGS sequence"/>
</dbReference>
<evidence type="ECO:0000256" key="1">
    <source>
        <dbReference type="SAM" id="MobiDB-lite"/>
    </source>
</evidence>
<comment type="caution">
    <text evidence="2">The sequence shown here is derived from an EMBL/GenBank/DDBJ whole genome shotgun (WGS) entry which is preliminary data.</text>
</comment>
<name>A0ABV4CRG7_9PSEU</name>
<feature type="compositionally biased region" description="Pro residues" evidence="1">
    <location>
        <begin position="33"/>
        <end position="42"/>
    </location>
</feature>
<organism evidence="2 3">
    <name type="scientific">Saccharopolyspora cebuensis</name>
    <dbReference type="NCBI Taxonomy" id="418759"/>
    <lineage>
        <taxon>Bacteria</taxon>
        <taxon>Bacillati</taxon>
        <taxon>Actinomycetota</taxon>
        <taxon>Actinomycetes</taxon>
        <taxon>Pseudonocardiales</taxon>
        <taxon>Pseudonocardiaceae</taxon>
        <taxon>Saccharopolyspora</taxon>
    </lineage>
</organism>
<keyword evidence="3" id="KW-1185">Reference proteome</keyword>
<evidence type="ECO:0000313" key="2">
    <source>
        <dbReference type="EMBL" id="MEY8043685.1"/>
    </source>
</evidence>
<accession>A0ABV4CRG7</accession>
<feature type="region of interest" description="Disordered" evidence="1">
    <location>
        <begin position="1"/>
        <end position="68"/>
    </location>
</feature>
<evidence type="ECO:0000313" key="3">
    <source>
        <dbReference type="Proteomes" id="UP001564626"/>
    </source>
</evidence>
<dbReference type="EMBL" id="JBGEHV010000146">
    <property type="protein sequence ID" value="MEY8043685.1"/>
    <property type="molecule type" value="Genomic_DNA"/>
</dbReference>